<dbReference type="SUPFAM" id="SSF55874">
    <property type="entry name" value="ATPase domain of HSP90 chaperone/DNA topoisomerase II/histidine kinase"/>
    <property type="match status" value="1"/>
</dbReference>
<dbReference type="EMBL" id="JACRIW010000117">
    <property type="protein sequence ID" value="MBI5171052.1"/>
    <property type="molecule type" value="Genomic_DNA"/>
</dbReference>
<keyword evidence="6" id="KW-0812">Transmembrane</keyword>
<dbReference type="CDD" id="cd00156">
    <property type="entry name" value="REC"/>
    <property type="match status" value="1"/>
</dbReference>
<dbReference type="InterPro" id="IPR001789">
    <property type="entry name" value="Sig_transdc_resp-reg_receiver"/>
</dbReference>
<evidence type="ECO:0000313" key="9">
    <source>
        <dbReference type="EMBL" id="MBI5171052.1"/>
    </source>
</evidence>
<dbReference type="CDD" id="cd00082">
    <property type="entry name" value="HisKA"/>
    <property type="match status" value="1"/>
</dbReference>
<feature type="modified residue" description="4-aspartylphosphate" evidence="4">
    <location>
        <position position="562"/>
    </location>
</feature>
<dbReference type="PRINTS" id="PR00344">
    <property type="entry name" value="BCTRLSENSOR"/>
</dbReference>
<gene>
    <name evidence="9" type="ORF">HZA61_16320</name>
</gene>
<dbReference type="InterPro" id="IPR003594">
    <property type="entry name" value="HATPase_dom"/>
</dbReference>
<feature type="transmembrane region" description="Helical" evidence="6">
    <location>
        <begin position="149"/>
        <end position="166"/>
    </location>
</feature>
<dbReference type="SMART" id="SM00448">
    <property type="entry name" value="REC"/>
    <property type="match status" value="1"/>
</dbReference>
<feature type="region of interest" description="Disordered" evidence="5">
    <location>
        <begin position="489"/>
        <end position="512"/>
    </location>
</feature>
<dbReference type="Pfam" id="PF00512">
    <property type="entry name" value="HisKA"/>
    <property type="match status" value="1"/>
</dbReference>
<name>A0A933SF99_UNCEI</name>
<feature type="transmembrane region" description="Helical" evidence="6">
    <location>
        <begin position="103"/>
        <end position="122"/>
    </location>
</feature>
<dbReference type="InterPro" id="IPR036890">
    <property type="entry name" value="HATPase_C_sf"/>
</dbReference>
<evidence type="ECO:0000256" key="2">
    <source>
        <dbReference type="ARBA" id="ARBA00012438"/>
    </source>
</evidence>
<comment type="caution">
    <text evidence="9">The sequence shown here is derived from an EMBL/GenBank/DDBJ whole genome shotgun (WGS) entry which is preliminary data.</text>
</comment>
<feature type="transmembrane region" description="Helical" evidence="6">
    <location>
        <begin position="178"/>
        <end position="197"/>
    </location>
</feature>
<evidence type="ECO:0000256" key="3">
    <source>
        <dbReference type="ARBA" id="ARBA00022553"/>
    </source>
</evidence>
<dbReference type="InterPro" id="IPR036097">
    <property type="entry name" value="HisK_dim/P_sf"/>
</dbReference>
<dbReference type="PANTHER" id="PTHR43065:SF42">
    <property type="entry name" value="TWO-COMPONENT SENSOR PPRA"/>
    <property type="match status" value="1"/>
</dbReference>
<dbReference type="GO" id="GO:0000155">
    <property type="term" value="F:phosphorelay sensor kinase activity"/>
    <property type="evidence" value="ECO:0007669"/>
    <property type="project" value="InterPro"/>
</dbReference>
<feature type="transmembrane region" description="Helical" evidence="6">
    <location>
        <begin position="72"/>
        <end position="91"/>
    </location>
</feature>
<feature type="transmembrane region" description="Helical" evidence="6">
    <location>
        <begin position="37"/>
        <end position="57"/>
    </location>
</feature>
<dbReference type="AlphaFoldDB" id="A0A933SF99"/>
<dbReference type="PANTHER" id="PTHR43065">
    <property type="entry name" value="SENSOR HISTIDINE KINASE"/>
    <property type="match status" value="1"/>
</dbReference>
<dbReference type="Gene3D" id="1.10.287.130">
    <property type="match status" value="1"/>
</dbReference>
<dbReference type="Gene3D" id="3.40.50.2300">
    <property type="match status" value="1"/>
</dbReference>
<dbReference type="SUPFAM" id="SSF52172">
    <property type="entry name" value="CheY-like"/>
    <property type="match status" value="1"/>
</dbReference>
<evidence type="ECO:0000259" key="8">
    <source>
        <dbReference type="PROSITE" id="PS50110"/>
    </source>
</evidence>
<evidence type="ECO:0000256" key="1">
    <source>
        <dbReference type="ARBA" id="ARBA00000085"/>
    </source>
</evidence>
<feature type="domain" description="Histidine kinase" evidence="7">
    <location>
        <begin position="273"/>
        <end position="486"/>
    </location>
</feature>
<dbReference type="InterPro" id="IPR003661">
    <property type="entry name" value="HisK_dim/P_dom"/>
</dbReference>
<protein>
    <recommendedName>
        <fullName evidence="2">histidine kinase</fullName>
        <ecNumber evidence="2">2.7.13.3</ecNumber>
    </recommendedName>
</protein>
<keyword evidence="3 4" id="KW-0597">Phosphoprotein</keyword>
<dbReference type="Gene3D" id="3.30.565.10">
    <property type="entry name" value="Histidine kinase-like ATPase, C-terminal domain"/>
    <property type="match status" value="1"/>
</dbReference>
<dbReference type="SMART" id="SM00388">
    <property type="entry name" value="HisKA"/>
    <property type="match status" value="1"/>
</dbReference>
<reference evidence="9" key="1">
    <citation type="submission" date="2020-07" db="EMBL/GenBank/DDBJ databases">
        <title>Huge and variable diversity of episymbiotic CPR bacteria and DPANN archaea in groundwater ecosystems.</title>
        <authorList>
            <person name="He C.Y."/>
            <person name="Keren R."/>
            <person name="Whittaker M."/>
            <person name="Farag I.F."/>
            <person name="Doudna J."/>
            <person name="Cate J.H.D."/>
            <person name="Banfield J.F."/>
        </authorList>
    </citation>
    <scope>NUCLEOTIDE SEQUENCE</scope>
    <source>
        <strain evidence="9">NC_groundwater_1813_Pr3_B-0.1um_71_17</strain>
    </source>
</reference>
<keyword evidence="6" id="KW-1133">Transmembrane helix</keyword>
<proteinExistence type="predicted"/>
<feature type="domain" description="Response regulatory" evidence="8">
    <location>
        <begin position="514"/>
        <end position="629"/>
    </location>
</feature>
<sequence>MPVATAIALITATFNLAMAVGHLAISRAPGWRIARTFSLIASTAALYSVGNIVFTLHDLPLDVYLAGLRGQYVWASLHVVAWLPYAYGLDTPSLKRLPALPRWYAYVLLTLTAVFAVTGWHIRGPLHHLTIEWASATYHYVSNTPLGDAYSALIAVGIALPLVQFVKRARAGEPGMKLIAAGFVLFAITVIVEALVAAEMLEFLSPADIGFLVALVPVSAQLLKRFVADAGRLQELTGQLRGEVRDRTEERDRAQQALVEAERHASLGRLAAGVGHEINNPLAYVRLALERIGEELSHLGTPAQVWESIGQAHDGINRIQKVAEGLRTYSRRIDERVALDPREIVRAAMKVANPNLRHVAQLETDLQPALAVMGDEPRLVQALVNLLVNAAQAVAERAGAGHVRIRTFATEAGEACIEVGDDGPGIDPEVRDHLGEPYFTTRGSGGGMGLGLFVTRGILDAHGGRLEFDSSPGRGTRVRMVLPATAGVTPEVSEPVESNLEPPARSAPGGERPKVLIVDDEPLVLRLLGKALEREWRVAFAKDGAEALLLAQREKFDVVLCDLMMPGISGMALADELAHRDPSLRERMVFMSGGAVTPASEQFLARRGVVCLPKPLDMKLLLRMLRDVRDGVHGPRS</sequence>
<dbReference type="InterPro" id="IPR011006">
    <property type="entry name" value="CheY-like_superfamily"/>
</dbReference>
<dbReference type="PROSITE" id="PS50109">
    <property type="entry name" value="HIS_KIN"/>
    <property type="match status" value="1"/>
</dbReference>
<evidence type="ECO:0000256" key="5">
    <source>
        <dbReference type="SAM" id="MobiDB-lite"/>
    </source>
</evidence>
<evidence type="ECO:0000313" key="10">
    <source>
        <dbReference type="Proteomes" id="UP000696931"/>
    </source>
</evidence>
<comment type="catalytic activity">
    <reaction evidence="1">
        <text>ATP + protein L-histidine = ADP + protein N-phospho-L-histidine.</text>
        <dbReference type="EC" id="2.7.13.3"/>
    </reaction>
</comment>
<evidence type="ECO:0000259" key="7">
    <source>
        <dbReference type="PROSITE" id="PS50109"/>
    </source>
</evidence>
<dbReference type="SMART" id="SM00387">
    <property type="entry name" value="HATPase_c"/>
    <property type="match status" value="1"/>
</dbReference>
<dbReference type="SUPFAM" id="SSF47384">
    <property type="entry name" value="Homodimeric domain of signal transducing histidine kinase"/>
    <property type="match status" value="1"/>
</dbReference>
<evidence type="ECO:0000256" key="4">
    <source>
        <dbReference type="PROSITE-ProRule" id="PRU00169"/>
    </source>
</evidence>
<keyword evidence="6" id="KW-0472">Membrane</keyword>
<dbReference type="Pfam" id="PF00072">
    <property type="entry name" value="Response_reg"/>
    <property type="match status" value="1"/>
</dbReference>
<dbReference type="InterPro" id="IPR004358">
    <property type="entry name" value="Sig_transdc_His_kin-like_C"/>
</dbReference>
<organism evidence="9 10">
    <name type="scientific">Eiseniibacteriota bacterium</name>
    <dbReference type="NCBI Taxonomy" id="2212470"/>
    <lineage>
        <taxon>Bacteria</taxon>
        <taxon>Candidatus Eiseniibacteriota</taxon>
    </lineage>
</organism>
<evidence type="ECO:0000256" key="6">
    <source>
        <dbReference type="SAM" id="Phobius"/>
    </source>
</evidence>
<dbReference type="Proteomes" id="UP000696931">
    <property type="component" value="Unassembled WGS sequence"/>
</dbReference>
<dbReference type="Pfam" id="PF02518">
    <property type="entry name" value="HATPase_c"/>
    <property type="match status" value="1"/>
</dbReference>
<dbReference type="EC" id="2.7.13.3" evidence="2"/>
<feature type="transmembrane region" description="Helical" evidence="6">
    <location>
        <begin position="6"/>
        <end position="25"/>
    </location>
</feature>
<dbReference type="InterPro" id="IPR005467">
    <property type="entry name" value="His_kinase_dom"/>
</dbReference>
<accession>A0A933SF99</accession>
<dbReference type="PROSITE" id="PS50110">
    <property type="entry name" value="RESPONSE_REGULATORY"/>
    <property type="match status" value="1"/>
</dbReference>